<evidence type="ECO:0000313" key="2">
    <source>
        <dbReference type="Proteomes" id="UP001501725"/>
    </source>
</evidence>
<reference evidence="2" key="1">
    <citation type="journal article" date="2019" name="Int. J. Syst. Evol. Microbiol.">
        <title>The Global Catalogue of Microorganisms (GCM) 10K type strain sequencing project: providing services to taxonomists for standard genome sequencing and annotation.</title>
        <authorList>
            <consortium name="The Broad Institute Genomics Platform"/>
            <consortium name="The Broad Institute Genome Sequencing Center for Infectious Disease"/>
            <person name="Wu L."/>
            <person name="Ma J."/>
        </authorList>
    </citation>
    <scope>NUCLEOTIDE SEQUENCE [LARGE SCALE GENOMIC DNA]</scope>
    <source>
        <strain evidence="2">JCM 17919</strain>
    </source>
</reference>
<evidence type="ECO:0000313" key="1">
    <source>
        <dbReference type="EMBL" id="GAA4344683.1"/>
    </source>
</evidence>
<dbReference type="RefSeq" id="WP_345258413.1">
    <property type="nucleotide sequence ID" value="NZ_BAABGY010000020.1"/>
</dbReference>
<sequence length="179" mass="19665">MKHLFVLAATVLALAGCSKKIEELPAPTQTGANTFGASIDGSLWAPQGFGIVPTAPLIEASFGGNNSYYINARNFSRSPTETEFEIYIENVTRAGTYYFNKTTQIRPSQSNSYAYYVERRSTPKHQWITDATHTGSVTITKLDIPNRIIAGTFEFTARDMTGGAAPIRVTDGRFDVKIQ</sequence>
<dbReference type="PROSITE" id="PS51257">
    <property type="entry name" value="PROKAR_LIPOPROTEIN"/>
    <property type="match status" value="1"/>
</dbReference>
<organism evidence="1 2">
    <name type="scientific">Flaviaesturariibacter amylovorans</name>
    <dbReference type="NCBI Taxonomy" id="1084520"/>
    <lineage>
        <taxon>Bacteria</taxon>
        <taxon>Pseudomonadati</taxon>
        <taxon>Bacteroidota</taxon>
        <taxon>Chitinophagia</taxon>
        <taxon>Chitinophagales</taxon>
        <taxon>Chitinophagaceae</taxon>
        <taxon>Flaviaestuariibacter</taxon>
    </lineage>
</organism>
<evidence type="ECO:0008006" key="3">
    <source>
        <dbReference type="Google" id="ProtNLM"/>
    </source>
</evidence>
<accession>A0ABP8HUE4</accession>
<name>A0ABP8HUE4_9BACT</name>
<dbReference type="EMBL" id="BAABGY010000020">
    <property type="protein sequence ID" value="GAA4344683.1"/>
    <property type="molecule type" value="Genomic_DNA"/>
</dbReference>
<keyword evidence="2" id="KW-1185">Reference proteome</keyword>
<proteinExistence type="predicted"/>
<dbReference type="Proteomes" id="UP001501725">
    <property type="component" value="Unassembled WGS sequence"/>
</dbReference>
<comment type="caution">
    <text evidence="1">The sequence shown here is derived from an EMBL/GenBank/DDBJ whole genome shotgun (WGS) entry which is preliminary data.</text>
</comment>
<gene>
    <name evidence="1" type="ORF">GCM10023184_46230</name>
</gene>
<protein>
    <recommendedName>
        <fullName evidence="3">Lipoprotein</fullName>
    </recommendedName>
</protein>